<dbReference type="SUPFAM" id="SSF54736">
    <property type="entry name" value="ClpS-like"/>
    <property type="match status" value="1"/>
</dbReference>
<dbReference type="EMBL" id="LR796187">
    <property type="protein sequence ID" value="CAB4125052.1"/>
    <property type="molecule type" value="Genomic_DNA"/>
</dbReference>
<protein>
    <submittedName>
        <fullName evidence="2">COG2127 Uncharacterized conserved protein</fullName>
    </submittedName>
</protein>
<reference evidence="2" key="1">
    <citation type="submission" date="2020-04" db="EMBL/GenBank/DDBJ databases">
        <authorList>
            <person name="Chiriac C."/>
            <person name="Salcher M."/>
            <person name="Ghai R."/>
            <person name="Kavagutti S V."/>
        </authorList>
    </citation>
    <scope>NUCLEOTIDE SEQUENCE</scope>
</reference>
<proteinExistence type="inferred from homology"/>
<evidence type="ECO:0000313" key="3">
    <source>
        <dbReference type="EMBL" id="CAB5208695.1"/>
    </source>
</evidence>
<dbReference type="InterPro" id="IPR003769">
    <property type="entry name" value="ClpS_core"/>
</dbReference>
<evidence type="ECO:0000313" key="2">
    <source>
        <dbReference type="EMBL" id="CAB4125052.1"/>
    </source>
</evidence>
<dbReference type="GO" id="GO:0030163">
    <property type="term" value="P:protein catabolic process"/>
    <property type="evidence" value="ECO:0007669"/>
    <property type="project" value="InterPro"/>
</dbReference>
<sequence>MPSTDIQLDEKIKIKATEPNRWKVIFLNDDATPMDFVVSLLIEIFKHSPQTANDVMLRVHQTGSGVAGSYSFEIAEIKAVEATNLARANGHPLQIKLEEE</sequence>
<dbReference type="EMBL" id="LR798231">
    <property type="protein sequence ID" value="CAB5208695.1"/>
    <property type="molecule type" value="Genomic_DNA"/>
</dbReference>
<dbReference type="InterPro" id="IPR022935">
    <property type="entry name" value="ClpS"/>
</dbReference>
<evidence type="ECO:0000259" key="1">
    <source>
        <dbReference type="Pfam" id="PF02617"/>
    </source>
</evidence>
<dbReference type="Pfam" id="PF02617">
    <property type="entry name" value="ClpS"/>
    <property type="match status" value="1"/>
</dbReference>
<gene>
    <name evidence="3" type="ORF">UFOVP181_121</name>
    <name evidence="2" type="ORF">UFOVP57_41</name>
</gene>
<dbReference type="HAMAP" id="MF_00302">
    <property type="entry name" value="ClpS"/>
    <property type="match status" value="1"/>
</dbReference>
<dbReference type="InterPro" id="IPR014719">
    <property type="entry name" value="Ribosomal_bL12_C/ClpS-like"/>
</dbReference>
<organism evidence="2">
    <name type="scientific">uncultured Caudovirales phage</name>
    <dbReference type="NCBI Taxonomy" id="2100421"/>
    <lineage>
        <taxon>Viruses</taxon>
        <taxon>Duplodnaviria</taxon>
        <taxon>Heunggongvirae</taxon>
        <taxon>Uroviricota</taxon>
        <taxon>Caudoviricetes</taxon>
        <taxon>Peduoviridae</taxon>
        <taxon>Maltschvirus</taxon>
        <taxon>Maltschvirus maltsch</taxon>
    </lineage>
</organism>
<accession>A0A6J5KUR2</accession>
<dbReference type="Gene3D" id="3.30.1390.10">
    <property type="match status" value="1"/>
</dbReference>
<name>A0A6J5KUR2_9CAUD</name>
<feature type="domain" description="Adaptor protein ClpS core" evidence="1">
    <location>
        <begin position="18"/>
        <end position="95"/>
    </location>
</feature>
<dbReference type="GO" id="GO:0006508">
    <property type="term" value="P:proteolysis"/>
    <property type="evidence" value="ECO:0007669"/>
    <property type="project" value="InterPro"/>
</dbReference>